<keyword evidence="8" id="KW-1185">Reference proteome</keyword>
<comment type="similarity">
    <text evidence="2">Belongs to the bacterial solute-binding protein 5 family.</text>
</comment>
<dbReference type="InterPro" id="IPR000914">
    <property type="entry name" value="SBP_5_dom"/>
</dbReference>
<sequence length="559" mass="63265">MKKTIHVFSFVAIMLLAVILTACSSDDNKTADGSQNSDESTSSTPKVLNFASANDLPTLNSLEARDTASNIALSHLMSGLMRMNENNEPVPELIEGMPEISDDKLVYTFKILKDAVWSDDTPVTANDFEFSWKKMVDPEIAAVYSYIFPAAGIKNAEAILDPEHELFGKYEELGVKALDEKTLEVTLDVATPYFLSMLRFTPFMPINEDYYNAQGESYAQETDNLIYNGPYTMTKWIRGDGWTFTKNPKYWDADNVTIDEANFKVVKELTTQINLYQQGKLDVVDGLSSEFVTQYSGQEDFNTSLQSRVSYLMLNTKKVEAFGNKNIRVAMLNSFDREELVSKVLNNGSIAAQYFVAKDFVQDADGKDFRNKSPEGYNHKSPEEALELWEKGLQELGTDTVSIELLVSGTDQSSSNLAEYVKKQLETKLPGMKITINKQPNSNYLSLRRERNYDMSISGWGPDYQDPMTYLDKWTDIAGNYTDWINEDYISLIDQAKLAGDDPKKRFDLFHQAEKMLLEEAPILPLWQAGDAYLQKPNVKGIERPSFGTKIVWMYADIE</sequence>
<dbReference type="EMBL" id="CP129118">
    <property type="protein sequence ID" value="WOV88123.1"/>
    <property type="molecule type" value="Genomic_DNA"/>
</dbReference>
<keyword evidence="4 5" id="KW-0732">Signal</keyword>
<accession>A0ABZ0L852</accession>
<evidence type="ECO:0000256" key="4">
    <source>
        <dbReference type="ARBA" id="ARBA00022729"/>
    </source>
</evidence>
<evidence type="ECO:0000256" key="3">
    <source>
        <dbReference type="ARBA" id="ARBA00022448"/>
    </source>
</evidence>
<dbReference type="Gene3D" id="3.10.105.10">
    <property type="entry name" value="Dipeptide-binding Protein, Domain 3"/>
    <property type="match status" value="1"/>
</dbReference>
<dbReference type="Gene3D" id="3.90.76.10">
    <property type="entry name" value="Dipeptide-binding Protein, Domain 1"/>
    <property type="match status" value="1"/>
</dbReference>
<dbReference type="CDD" id="cd08504">
    <property type="entry name" value="PBP2_OppA"/>
    <property type="match status" value="1"/>
</dbReference>
<organism evidence="7 8">
    <name type="scientific">Sporosarcina oncorhynchi</name>
    <dbReference type="NCBI Taxonomy" id="3056444"/>
    <lineage>
        <taxon>Bacteria</taxon>
        <taxon>Bacillati</taxon>
        <taxon>Bacillota</taxon>
        <taxon>Bacilli</taxon>
        <taxon>Bacillales</taxon>
        <taxon>Caryophanaceae</taxon>
        <taxon>Sporosarcina</taxon>
    </lineage>
</organism>
<name>A0ABZ0L852_9BACL</name>
<dbReference type="SUPFAM" id="SSF53850">
    <property type="entry name" value="Periplasmic binding protein-like II"/>
    <property type="match status" value="1"/>
</dbReference>
<reference evidence="7 8" key="1">
    <citation type="submission" date="2023-06" db="EMBL/GenBank/DDBJ databases">
        <title>Sporosarcina sp. nov., isolated from Korean tranditional fermented seafood 'Jeotgal'.</title>
        <authorList>
            <person name="Yang A.I."/>
            <person name="Shin N.-R."/>
        </authorList>
    </citation>
    <scope>NUCLEOTIDE SEQUENCE [LARGE SCALE GENOMIC DNA]</scope>
    <source>
        <strain evidence="7 8">T2O-4</strain>
    </source>
</reference>
<dbReference type="PANTHER" id="PTHR30290">
    <property type="entry name" value="PERIPLASMIC BINDING COMPONENT OF ABC TRANSPORTER"/>
    <property type="match status" value="1"/>
</dbReference>
<keyword evidence="3" id="KW-0813">Transport</keyword>
<evidence type="ECO:0000313" key="7">
    <source>
        <dbReference type="EMBL" id="WOV88123.1"/>
    </source>
</evidence>
<evidence type="ECO:0000256" key="2">
    <source>
        <dbReference type="ARBA" id="ARBA00005695"/>
    </source>
</evidence>
<gene>
    <name evidence="7" type="ORF">QWT69_03085</name>
</gene>
<comment type="subcellular location">
    <subcellularLocation>
        <location evidence="1">Cell envelope</location>
    </subcellularLocation>
</comment>
<feature type="domain" description="Solute-binding protein family 5" evidence="6">
    <location>
        <begin position="88"/>
        <end position="476"/>
    </location>
</feature>
<protein>
    <submittedName>
        <fullName evidence="7">Peptide ABC transporter substrate-binding protein</fullName>
    </submittedName>
</protein>
<dbReference type="InterPro" id="IPR039424">
    <property type="entry name" value="SBP_5"/>
</dbReference>
<feature type="signal peptide" evidence="5">
    <location>
        <begin position="1"/>
        <end position="24"/>
    </location>
</feature>
<dbReference type="Pfam" id="PF00496">
    <property type="entry name" value="SBP_bac_5"/>
    <property type="match status" value="1"/>
</dbReference>
<dbReference type="Proteomes" id="UP001303902">
    <property type="component" value="Chromosome"/>
</dbReference>
<dbReference type="Gene3D" id="3.40.190.10">
    <property type="entry name" value="Periplasmic binding protein-like II"/>
    <property type="match status" value="1"/>
</dbReference>
<dbReference type="RefSeq" id="WP_317968859.1">
    <property type="nucleotide sequence ID" value="NZ_CP129118.1"/>
</dbReference>
<dbReference type="InterPro" id="IPR030678">
    <property type="entry name" value="Peptide/Ni-bd"/>
</dbReference>
<proteinExistence type="inferred from homology"/>
<dbReference type="PROSITE" id="PS51257">
    <property type="entry name" value="PROKAR_LIPOPROTEIN"/>
    <property type="match status" value="1"/>
</dbReference>
<evidence type="ECO:0000313" key="8">
    <source>
        <dbReference type="Proteomes" id="UP001303902"/>
    </source>
</evidence>
<evidence type="ECO:0000256" key="5">
    <source>
        <dbReference type="SAM" id="SignalP"/>
    </source>
</evidence>
<dbReference type="PIRSF" id="PIRSF002741">
    <property type="entry name" value="MppA"/>
    <property type="match status" value="1"/>
</dbReference>
<feature type="chain" id="PRO_5046842060" evidence="5">
    <location>
        <begin position="25"/>
        <end position="559"/>
    </location>
</feature>
<evidence type="ECO:0000256" key="1">
    <source>
        <dbReference type="ARBA" id="ARBA00004196"/>
    </source>
</evidence>
<dbReference type="PANTHER" id="PTHR30290:SF10">
    <property type="entry name" value="PERIPLASMIC OLIGOPEPTIDE-BINDING PROTEIN-RELATED"/>
    <property type="match status" value="1"/>
</dbReference>
<evidence type="ECO:0000259" key="6">
    <source>
        <dbReference type="Pfam" id="PF00496"/>
    </source>
</evidence>